<keyword evidence="2" id="KW-1185">Reference proteome</keyword>
<evidence type="ECO:0000313" key="2">
    <source>
        <dbReference type="Proteomes" id="UP000265520"/>
    </source>
</evidence>
<dbReference type="AlphaFoldDB" id="A0A392UFM1"/>
<dbReference type="Proteomes" id="UP000265520">
    <property type="component" value="Unassembled WGS sequence"/>
</dbReference>
<proteinExistence type="predicted"/>
<name>A0A392UFM1_9FABA</name>
<dbReference type="EMBL" id="LXQA010792548">
    <property type="protein sequence ID" value="MCI71240.1"/>
    <property type="molecule type" value="Genomic_DNA"/>
</dbReference>
<organism evidence="1 2">
    <name type="scientific">Trifolium medium</name>
    <dbReference type="NCBI Taxonomy" id="97028"/>
    <lineage>
        <taxon>Eukaryota</taxon>
        <taxon>Viridiplantae</taxon>
        <taxon>Streptophyta</taxon>
        <taxon>Embryophyta</taxon>
        <taxon>Tracheophyta</taxon>
        <taxon>Spermatophyta</taxon>
        <taxon>Magnoliopsida</taxon>
        <taxon>eudicotyledons</taxon>
        <taxon>Gunneridae</taxon>
        <taxon>Pentapetalae</taxon>
        <taxon>rosids</taxon>
        <taxon>fabids</taxon>
        <taxon>Fabales</taxon>
        <taxon>Fabaceae</taxon>
        <taxon>Papilionoideae</taxon>
        <taxon>50 kb inversion clade</taxon>
        <taxon>NPAAA clade</taxon>
        <taxon>Hologalegina</taxon>
        <taxon>IRL clade</taxon>
        <taxon>Trifolieae</taxon>
        <taxon>Trifolium</taxon>
    </lineage>
</organism>
<feature type="non-terminal residue" evidence="1">
    <location>
        <position position="1"/>
    </location>
</feature>
<evidence type="ECO:0000313" key="1">
    <source>
        <dbReference type="EMBL" id="MCI71240.1"/>
    </source>
</evidence>
<protein>
    <submittedName>
        <fullName evidence="1">Uncharacterized protein</fullName>
    </submittedName>
</protein>
<sequence length="32" mass="3017">VAAVAEELDGGGTVAVAAVAEEFEVAVASVSV</sequence>
<comment type="caution">
    <text evidence="1">The sequence shown here is derived from an EMBL/GenBank/DDBJ whole genome shotgun (WGS) entry which is preliminary data.</text>
</comment>
<accession>A0A392UFM1</accession>
<reference evidence="1 2" key="1">
    <citation type="journal article" date="2018" name="Front. Plant Sci.">
        <title>Red Clover (Trifolium pratense) and Zigzag Clover (T. medium) - A Picture of Genomic Similarities and Differences.</title>
        <authorList>
            <person name="Dluhosova J."/>
            <person name="Istvanek J."/>
            <person name="Nedelnik J."/>
            <person name="Repkova J."/>
        </authorList>
    </citation>
    <scope>NUCLEOTIDE SEQUENCE [LARGE SCALE GENOMIC DNA]</scope>
    <source>
        <strain evidence="2">cv. 10/8</strain>
        <tissue evidence="1">Leaf</tissue>
    </source>
</reference>